<name>A0AAQ2WXJ7_9SPIR</name>
<protein>
    <submittedName>
        <fullName evidence="1">Uncharacterized protein</fullName>
    </submittedName>
</protein>
<accession>A0AAQ2WXJ7</accession>
<dbReference type="EMBL" id="CP114639">
    <property type="protein sequence ID" value="WAZ91544.1"/>
    <property type="molecule type" value="Genomic_DNA"/>
</dbReference>
<geneLocation type="plasmid" evidence="1 2">
    <name>p410-lp72</name>
</geneLocation>
<proteinExistence type="predicted"/>
<keyword evidence="1" id="KW-0614">Plasmid</keyword>
<evidence type="ECO:0000313" key="2">
    <source>
        <dbReference type="Proteomes" id="UP001164544"/>
    </source>
</evidence>
<dbReference type="Proteomes" id="UP001164544">
    <property type="component" value="Plasmid p410-lp72"/>
</dbReference>
<sequence length="71" mass="7764">MKILGVVFCLLYALGMNSCKTWTSRDSSKMGTQSDVTSSQLDDVRSLDHMGVNYAEVYKVGGLTESLVGRI</sequence>
<dbReference type="AlphaFoldDB" id="A0AAQ2WXJ7"/>
<organism evidence="1 2">
    <name type="scientific">Borrelia miyamotoi</name>
    <dbReference type="NCBI Taxonomy" id="47466"/>
    <lineage>
        <taxon>Bacteria</taxon>
        <taxon>Pseudomonadati</taxon>
        <taxon>Spirochaetota</taxon>
        <taxon>Spirochaetia</taxon>
        <taxon>Spirochaetales</taxon>
        <taxon>Borreliaceae</taxon>
        <taxon>Borrelia</taxon>
    </lineage>
</organism>
<evidence type="ECO:0000313" key="1">
    <source>
        <dbReference type="EMBL" id="WAZ91544.1"/>
    </source>
</evidence>
<gene>
    <name evidence="1" type="ORF">O5398_05270</name>
</gene>
<dbReference type="RefSeq" id="WP_070401593.1">
    <property type="nucleotide sequence ID" value="NZ_CP017140.1"/>
</dbReference>
<reference evidence="1" key="1">
    <citation type="submission" date="2022-12" db="EMBL/GenBank/DDBJ databases">
        <title>B. miyamotoi WGS.</title>
        <authorList>
            <person name="Kuleshov K.V."/>
            <person name="Hoornstra D."/>
            <person name="Hovius J.W."/>
            <person name="Platonov A.E."/>
            <person name="Telford S.R. III."/>
        </authorList>
    </citation>
    <scope>NUCLEOTIDE SEQUENCE</scope>
    <source>
        <strain evidence="1">410</strain>
        <plasmid evidence="1">p410-lp72</plasmid>
    </source>
</reference>